<dbReference type="PANTHER" id="PTHR46797:SF23">
    <property type="entry name" value="HTH-TYPE TRANSCRIPTIONAL REGULATOR SUTR"/>
    <property type="match status" value="1"/>
</dbReference>
<dbReference type="SUPFAM" id="SSF47413">
    <property type="entry name" value="lambda repressor-like DNA-binding domains"/>
    <property type="match status" value="1"/>
</dbReference>
<dbReference type="AlphaFoldDB" id="A0A1L3SPJ0"/>
<gene>
    <name evidence="6" type="ORF">BSQ44_07795</name>
</gene>
<dbReference type="EMBL" id="CP018171">
    <property type="protein sequence ID" value="APH71290.1"/>
    <property type="molecule type" value="Genomic_DNA"/>
</dbReference>
<dbReference type="GO" id="GO:0003700">
    <property type="term" value="F:DNA-binding transcription factor activity"/>
    <property type="evidence" value="ECO:0007669"/>
    <property type="project" value="TreeGrafter"/>
</dbReference>
<evidence type="ECO:0000259" key="5">
    <source>
        <dbReference type="PROSITE" id="PS50943"/>
    </source>
</evidence>
<keyword evidence="3" id="KW-0238">DNA-binding</keyword>
<dbReference type="Pfam" id="PF01381">
    <property type="entry name" value="HTH_3"/>
    <property type="match status" value="1"/>
</dbReference>
<evidence type="ECO:0000313" key="7">
    <source>
        <dbReference type="Proteomes" id="UP000182840"/>
    </source>
</evidence>
<dbReference type="GO" id="GO:0005829">
    <property type="term" value="C:cytosol"/>
    <property type="evidence" value="ECO:0007669"/>
    <property type="project" value="TreeGrafter"/>
</dbReference>
<keyword evidence="7" id="KW-1185">Reference proteome</keyword>
<comment type="similarity">
    <text evidence="1">Belongs to the short-chain fatty acyl-CoA assimilation regulator (ScfR) family.</text>
</comment>
<dbReference type="SMART" id="SM00530">
    <property type="entry name" value="HTH_XRE"/>
    <property type="match status" value="1"/>
</dbReference>
<keyword evidence="2" id="KW-0805">Transcription regulation</keyword>
<dbReference type="Pfam" id="PF06114">
    <property type="entry name" value="Peptidase_M78"/>
    <property type="match status" value="1"/>
</dbReference>
<dbReference type="InterPro" id="IPR018653">
    <property type="entry name" value="ScfR_C"/>
</dbReference>
<reference evidence="7" key="1">
    <citation type="submission" date="2016-11" db="EMBL/GenBank/DDBJ databases">
        <title>Mesorhizobium oceanicum sp. nov., isolated from deep seawater in South China Sea.</title>
        <authorList>
            <person name="Fu G.-Y."/>
        </authorList>
    </citation>
    <scope>NUCLEOTIDE SEQUENCE [LARGE SCALE GENOMIC DNA]</scope>
    <source>
        <strain evidence="7">B7</strain>
    </source>
</reference>
<dbReference type="Proteomes" id="UP000182840">
    <property type="component" value="Chromosome"/>
</dbReference>
<dbReference type="PANTHER" id="PTHR46797">
    <property type="entry name" value="HTH-TYPE TRANSCRIPTIONAL REGULATOR"/>
    <property type="match status" value="1"/>
</dbReference>
<sequence>MKNAVPGWKVRNLRKAQGLSQAELARRSGLSAPYLNLIERNKRPATGPLLDRIAEELGVDRAVLDGEAERKLTEELGEIVLDPALSRLVSPDDIGELVGQSPEWARLVRKLYRAYRDQNESVIALADRLNHDPFLGESVHQLVTHAASIRSAAEILAGLSPADNADRMRFLSIIASDTSKLSDAARSLVDFFDNAKTRVRSATSMEHVDAFIFETNNYFDELEGAAAEFRRTFREDETARAAARRMLGPEVDDEAGATLSAPSRQFSLVRAAMNRIAGAEIDRIVVSHEALPTEEARDLARSALLGYAAAAVLMPYGDFLEAARRGRYDLDLLCGRFGVSYEQAAHRVATLRRPGSEGVRFAYMRSDPSGFVTKRLPLPGLPLPRYGTACPLWPVYGAFQSPGVTVRSFGELPGGEQFLFFARAIDKGPPMVGRPRHLLSIMLACPVSDAAEVAYGDGLEKRTAMVPVGTICRLCSRLGCGARQEAPLIA</sequence>
<evidence type="ECO:0000256" key="3">
    <source>
        <dbReference type="ARBA" id="ARBA00023125"/>
    </source>
</evidence>
<feature type="domain" description="HTH cro/C1-type" evidence="5">
    <location>
        <begin position="10"/>
        <end position="64"/>
    </location>
</feature>
<dbReference type="InterPro" id="IPR010982">
    <property type="entry name" value="Lambda_DNA-bd_dom_sf"/>
</dbReference>
<dbReference type="PROSITE" id="PS50943">
    <property type="entry name" value="HTH_CROC1"/>
    <property type="match status" value="1"/>
</dbReference>
<dbReference type="CDD" id="cd00093">
    <property type="entry name" value="HTH_XRE"/>
    <property type="match status" value="1"/>
</dbReference>
<dbReference type="KEGG" id="meso:BSQ44_07795"/>
<proteinExistence type="inferred from homology"/>
<keyword evidence="4" id="KW-0804">Transcription</keyword>
<name>A0A1L3SPJ0_9HYPH</name>
<organism evidence="6 7">
    <name type="scientific">Aquibium oceanicum</name>
    <dbReference type="NCBI Taxonomy" id="1670800"/>
    <lineage>
        <taxon>Bacteria</taxon>
        <taxon>Pseudomonadati</taxon>
        <taxon>Pseudomonadota</taxon>
        <taxon>Alphaproteobacteria</taxon>
        <taxon>Hyphomicrobiales</taxon>
        <taxon>Phyllobacteriaceae</taxon>
        <taxon>Aquibium</taxon>
    </lineage>
</organism>
<protein>
    <submittedName>
        <fullName evidence="6">XRE family transcriptional regulator</fullName>
    </submittedName>
</protein>
<evidence type="ECO:0000313" key="6">
    <source>
        <dbReference type="EMBL" id="APH71290.1"/>
    </source>
</evidence>
<dbReference type="InterPro" id="IPR001387">
    <property type="entry name" value="Cro/C1-type_HTH"/>
</dbReference>
<dbReference type="OrthoDB" id="1123084at2"/>
<dbReference type="InterPro" id="IPR050807">
    <property type="entry name" value="TransReg_Diox_bact_type"/>
</dbReference>
<dbReference type="STRING" id="1670800.BSQ44_07795"/>
<evidence type="ECO:0000256" key="4">
    <source>
        <dbReference type="ARBA" id="ARBA00023163"/>
    </source>
</evidence>
<dbReference type="GO" id="GO:0003677">
    <property type="term" value="F:DNA binding"/>
    <property type="evidence" value="ECO:0007669"/>
    <property type="project" value="UniProtKB-KW"/>
</dbReference>
<dbReference type="Gene3D" id="1.10.260.40">
    <property type="entry name" value="lambda repressor-like DNA-binding domains"/>
    <property type="match status" value="1"/>
</dbReference>
<dbReference type="Pfam" id="PF09856">
    <property type="entry name" value="ScfRs"/>
    <property type="match status" value="1"/>
</dbReference>
<evidence type="ECO:0000256" key="2">
    <source>
        <dbReference type="ARBA" id="ARBA00023015"/>
    </source>
</evidence>
<dbReference type="RefSeq" id="WP_072602783.1">
    <property type="nucleotide sequence ID" value="NZ_CP018171.1"/>
</dbReference>
<dbReference type="InterPro" id="IPR010359">
    <property type="entry name" value="IrrE_HExxH"/>
</dbReference>
<evidence type="ECO:0000256" key="1">
    <source>
        <dbReference type="ARBA" id="ARBA00007227"/>
    </source>
</evidence>
<accession>A0A1L3SPJ0</accession>